<comment type="caution">
    <text evidence="1">The sequence shown here is derived from an EMBL/GenBank/DDBJ whole genome shotgun (WGS) entry which is preliminary data.</text>
</comment>
<protein>
    <submittedName>
        <fullName evidence="1">Uncharacterized protein</fullName>
    </submittedName>
</protein>
<dbReference type="EMBL" id="JACHIG010000002">
    <property type="protein sequence ID" value="MBB5031817.1"/>
    <property type="molecule type" value="Genomic_DNA"/>
</dbReference>
<dbReference type="RefSeq" id="WP_184338756.1">
    <property type="nucleotide sequence ID" value="NZ_JACHIG010000002.1"/>
</dbReference>
<dbReference type="Proteomes" id="UP000590740">
    <property type="component" value="Unassembled WGS sequence"/>
</dbReference>
<dbReference type="AlphaFoldDB" id="A0A7W8DJ83"/>
<sequence length="330" mass="36932">MPFSAEEKMQVEKRAVTFLSKAPQTVVAQGIQSVECEGVAAMIGDLFADGRRLAVVEVSEQKAGLALMVWRQNAWRLLGVWNVAPVWIPAGKTKNDFPEYSHMTPEPPRSPFSLRDLDGDAIPELLVTFSDDGCRLGYAMIKKGRGEAVPQLLDVYSSRNPPQAREGYLLAFNDSGRKSWWGETDYYRWEMGMPVHVATWHDDAYDPDKSYWQVTQGESDTVLRVYQGFQIKQVLSDSDGKGEREAAYATVEMDWKPGQKPAAESPGIFEASELYFFERLTGIPAAAYHDTVNGQPIAEVLPLMKRLKVTVTGSKEAVLRLSPPVVRKRK</sequence>
<proteinExistence type="predicted"/>
<organism evidence="1 2">
    <name type="scientific">Prosthecobacter vanneervenii</name>
    <dbReference type="NCBI Taxonomy" id="48466"/>
    <lineage>
        <taxon>Bacteria</taxon>
        <taxon>Pseudomonadati</taxon>
        <taxon>Verrucomicrobiota</taxon>
        <taxon>Verrucomicrobiia</taxon>
        <taxon>Verrucomicrobiales</taxon>
        <taxon>Verrucomicrobiaceae</taxon>
        <taxon>Prosthecobacter</taxon>
    </lineage>
</organism>
<accession>A0A7W8DJ83</accession>
<evidence type="ECO:0000313" key="2">
    <source>
        <dbReference type="Proteomes" id="UP000590740"/>
    </source>
</evidence>
<gene>
    <name evidence="1" type="ORF">HNQ65_001385</name>
</gene>
<reference evidence="1 2" key="1">
    <citation type="submission" date="2020-08" db="EMBL/GenBank/DDBJ databases">
        <title>Genomic Encyclopedia of Type Strains, Phase IV (KMG-IV): sequencing the most valuable type-strain genomes for metagenomic binning, comparative biology and taxonomic classification.</title>
        <authorList>
            <person name="Goeker M."/>
        </authorList>
    </citation>
    <scope>NUCLEOTIDE SEQUENCE [LARGE SCALE GENOMIC DNA]</scope>
    <source>
        <strain evidence="1 2">DSM 12252</strain>
    </source>
</reference>
<keyword evidence="2" id="KW-1185">Reference proteome</keyword>
<evidence type="ECO:0000313" key="1">
    <source>
        <dbReference type="EMBL" id="MBB5031817.1"/>
    </source>
</evidence>
<name>A0A7W8DJ83_9BACT</name>